<dbReference type="PANTHER" id="PTHR33164">
    <property type="entry name" value="TRANSCRIPTIONAL REGULATOR, MARR FAMILY"/>
    <property type="match status" value="1"/>
</dbReference>
<dbReference type="InterPro" id="IPR036388">
    <property type="entry name" value="WH-like_DNA-bd_sf"/>
</dbReference>
<dbReference type="RefSeq" id="WP_301134524.1">
    <property type="nucleotide sequence ID" value="NZ_JAUHPW010000008.1"/>
</dbReference>
<dbReference type="InterPro" id="IPR039422">
    <property type="entry name" value="MarR/SlyA-like"/>
</dbReference>
<evidence type="ECO:0000313" key="2">
    <source>
        <dbReference type="EMBL" id="MDN4476347.1"/>
    </source>
</evidence>
<comment type="caution">
    <text evidence="2">The sequence shown here is derived from an EMBL/GenBank/DDBJ whole genome shotgun (WGS) entry which is preliminary data.</text>
</comment>
<name>A0ABT8GBJ3_9MICO</name>
<dbReference type="EMBL" id="JAUHPW010000008">
    <property type="protein sequence ID" value="MDN4476347.1"/>
    <property type="molecule type" value="Genomic_DNA"/>
</dbReference>
<accession>A0ABT8GBJ3</accession>
<dbReference type="PANTHER" id="PTHR33164:SF43">
    <property type="entry name" value="HTH-TYPE TRANSCRIPTIONAL REPRESSOR YETL"/>
    <property type="match status" value="1"/>
</dbReference>
<organism evidence="2 3">
    <name type="scientific">Demequina litoralis</name>
    <dbReference type="NCBI Taxonomy" id="3051660"/>
    <lineage>
        <taxon>Bacteria</taxon>
        <taxon>Bacillati</taxon>
        <taxon>Actinomycetota</taxon>
        <taxon>Actinomycetes</taxon>
        <taxon>Micrococcales</taxon>
        <taxon>Demequinaceae</taxon>
        <taxon>Demequina</taxon>
    </lineage>
</organism>
<dbReference type="Proteomes" id="UP001172728">
    <property type="component" value="Unassembled WGS sequence"/>
</dbReference>
<keyword evidence="3" id="KW-1185">Reference proteome</keyword>
<evidence type="ECO:0000313" key="3">
    <source>
        <dbReference type="Proteomes" id="UP001172728"/>
    </source>
</evidence>
<dbReference type="InterPro" id="IPR000835">
    <property type="entry name" value="HTH_MarR-typ"/>
</dbReference>
<reference evidence="2" key="1">
    <citation type="submission" date="2023-06" db="EMBL/GenBank/DDBJ databases">
        <title>Sysu t00192.</title>
        <authorList>
            <person name="Gao L."/>
            <person name="Fang B.-Z."/>
            <person name="Li W.-J."/>
        </authorList>
    </citation>
    <scope>NUCLEOTIDE SEQUENCE</scope>
    <source>
        <strain evidence="2">SYSU T00192</strain>
    </source>
</reference>
<protein>
    <submittedName>
        <fullName evidence="2">MarR family transcriptional regulator</fullName>
    </submittedName>
</protein>
<sequence>MTHADEGDESLDLLIGRVDEYSTLFTAAVDEVLGTEIVENGQFTALVSLADREPHAVADLAPIARMDRRRLLGFLRSLEDHGLLELGTDEADHRRRVARLTLRGARRLREADARLAAFFSESAALAREIAELSTVSTSSPAPAPAPSRAPASALELAALVAETGLDLHDVTRAILGERGFEHIRGHRLLALNAIRLHGACRPSALVDDLRLSPGGVTYLLDGLENDGLIRRERDVSGDRRGVTVTLTDAGLVVAGASREAFVRTRHRLHQRFSTIGRASVAA</sequence>
<proteinExistence type="predicted"/>
<feature type="domain" description="HTH marR-type" evidence="1">
    <location>
        <begin position="153"/>
        <end position="282"/>
    </location>
</feature>
<dbReference type="Pfam" id="PF01047">
    <property type="entry name" value="MarR"/>
    <property type="match status" value="1"/>
</dbReference>
<gene>
    <name evidence="2" type="ORF">QQX09_10815</name>
</gene>
<dbReference type="SMART" id="SM00347">
    <property type="entry name" value="HTH_MARR"/>
    <property type="match status" value="2"/>
</dbReference>
<dbReference type="InterPro" id="IPR036390">
    <property type="entry name" value="WH_DNA-bd_sf"/>
</dbReference>
<evidence type="ECO:0000259" key="1">
    <source>
        <dbReference type="PROSITE" id="PS50995"/>
    </source>
</evidence>
<dbReference type="Gene3D" id="1.10.10.10">
    <property type="entry name" value="Winged helix-like DNA-binding domain superfamily/Winged helix DNA-binding domain"/>
    <property type="match status" value="2"/>
</dbReference>
<dbReference type="SUPFAM" id="SSF46785">
    <property type="entry name" value="Winged helix' DNA-binding domain"/>
    <property type="match status" value="2"/>
</dbReference>
<dbReference type="PROSITE" id="PS50995">
    <property type="entry name" value="HTH_MARR_2"/>
    <property type="match status" value="1"/>
</dbReference>